<evidence type="ECO:0000259" key="2">
    <source>
        <dbReference type="Pfam" id="PF01052"/>
    </source>
</evidence>
<protein>
    <submittedName>
        <fullName evidence="3">Flagellar motor switch/type III secretory pathway protein FliN</fullName>
    </submittedName>
</protein>
<name>A0A2T5UYR3_9HYPH</name>
<reference evidence="3 4" key="1">
    <citation type="submission" date="2018-04" db="EMBL/GenBank/DDBJ databases">
        <title>Genomic Encyclopedia of Archaeal and Bacterial Type Strains, Phase II (KMG-II): from individual species to whole genera.</title>
        <authorList>
            <person name="Goeker M."/>
        </authorList>
    </citation>
    <scope>NUCLEOTIDE SEQUENCE [LARGE SCALE GENOMIC DNA]</scope>
    <source>
        <strain evidence="3 4">DSM 23382</strain>
    </source>
</reference>
<dbReference type="Pfam" id="PF01052">
    <property type="entry name" value="FliMN_C"/>
    <property type="match status" value="1"/>
</dbReference>
<dbReference type="SUPFAM" id="SSF101801">
    <property type="entry name" value="Surface presentation of antigens (SPOA)"/>
    <property type="match status" value="1"/>
</dbReference>
<dbReference type="Gene3D" id="2.30.330.10">
    <property type="entry name" value="SpoA-like"/>
    <property type="match status" value="1"/>
</dbReference>
<keyword evidence="3" id="KW-0966">Cell projection</keyword>
<proteinExistence type="predicted"/>
<keyword evidence="3" id="KW-0282">Flagellum</keyword>
<dbReference type="OrthoDB" id="9801534at2"/>
<keyword evidence="3" id="KW-0969">Cilium</keyword>
<comment type="caution">
    <text evidence="3">The sequence shown here is derived from an EMBL/GenBank/DDBJ whole genome shotgun (WGS) entry which is preliminary data.</text>
</comment>
<gene>
    <name evidence="3" type="ORF">C8N35_111107</name>
</gene>
<dbReference type="EMBL" id="QAYG01000011">
    <property type="protein sequence ID" value="PTW56644.1"/>
    <property type="molecule type" value="Genomic_DNA"/>
</dbReference>
<organism evidence="3 4">
    <name type="scientific">Breoghania corrubedonensis</name>
    <dbReference type="NCBI Taxonomy" id="665038"/>
    <lineage>
        <taxon>Bacteria</taxon>
        <taxon>Pseudomonadati</taxon>
        <taxon>Pseudomonadota</taxon>
        <taxon>Alphaproteobacteria</taxon>
        <taxon>Hyphomicrobiales</taxon>
        <taxon>Stappiaceae</taxon>
        <taxon>Breoghania</taxon>
    </lineage>
</organism>
<dbReference type="RefSeq" id="WP_107991675.1">
    <property type="nucleotide sequence ID" value="NZ_QAYG01000011.1"/>
</dbReference>
<evidence type="ECO:0000313" key="4">
    <source>
        <dbReference type="Proteomes" id="UP000244081"/>
    </source>
</evidence>
<evidence type="ECO:0000313" key="3">
    <source>
        <dbReference type="EMBL" id="PTW56644.1"/>
    </source>
</evidence>
<evidence type="ECO:0000256" key="1">
    <source>
        <dbReference type="SAM" id="MobiDB-lite"/>
    </source>
</evidence>
<dbReference type="Proteomes" id="UP000244081">
    <property type="component" value="Unassembled WGS sequence"/>
</dbReference>
<sequence length="372" mass="40159">MNAPAWQAETLRLELEDVPVWNALMSHADQPVTLSEKNVTFSFRPTHSAPRDGWVRQIGFGGKSRLYLQVEQFPFATICGVELDVGDLAEMPPDLCEALQQGMAWTLVGALPGFLAEKASLDGSIFADRLSTDAGAAAAHWFSCSLSGFGDMPILFSIGASPDDICSLLRNAPPSARQVHSQLRSRIRTPVLRLAGEARLAARDIRALEAGDVVLFRELARAESRALLANGHVYTFDRSQQDWQCLSITPFSGDETMETDAAAVCEAPETGVDRTPENGPEDATDVEQAGELKAAPPVLMAPVSFALGSALLALNEIETWQVGATVPLPAEISADSTRVTLRVHDQVIAEGDLVRIADRLAARLTRVFLNDS</sequence>
<dbReference type="InterPro" id="IPR036429">
    <property type="entry name" value="SpoA-like_sf"/>
</dbReference>
<feature type="region of interest" description="Disordered" evidence="1">
    <location>
        <begin position="268"/>
        <end position="287"/>
    </location>
</feature>
<dbReference type="AlphaFoldDB" id="A0A2T5UYR3"/>
<accession>A0A2T5UYR3</accession>
<keyword evidence="4" id="KW-1185">Reference proteome</keyword>
<feature type="domain" description="Flagellar motor switch protein FliN-like C-terminal" evidence="2">
    <location>
        <begin position="302"/>
        <end position="367"/>
    </location>
</feature>
<dbReference type="InterPro" id="IPR001543">
    <property type="entry name" value="FliN-like_C"/>
</dbReference>